<evidence type="ECO:0000313" key="12">
    <source>
        <dbReference type="EMBL" id="MBW0471557.1"/>
    </source>
</evidence>
<comment type="caution">
    <text evidence="12">The sequence shown here is derived from an EMBL/GenBank/DDBJ whole genome shotgun (WGS) entry which is preliminary data.</text>
</comment>
<dbReference type="GO" id="GO:0005737">
    <property type="term" value="C:cytoplasm"/>
    <property type="evidence" value="ECO:0007669"/>
    <property type="project" value="UniProtKB-SubCell"/>
</dbReference>
<feature type="region of interest" description="Disordered" evidence="10">
    <location>
        <begin position="569"/>
        <end position="597"/>
    </location>
</feature>
<dbReference type="OrthoDB" id="15567at2759"/>
<dbReference type="AlphaFoldDB" id="A0A9Q3BVE9"/>
<dbReference type="Proteomes" id="UP000765509">
    <property type="component" value="Unassembled WGS sequence"/>
</dbReference>
<evidence type="ECO:0000256" key="6">
    <source>
        <dbReference type="ARBA" id="ARBA00022833"/>
    </source>
</evidence>
<feature type="compositionally biased region" description="Low complexity" evidence="10">
    <location>
        <begin position="159"/>
        <end position="178"/>
    </location>
</feature>
<dbReference type="GO" id="GO:0003779">
    <property type="term" value="F:actin binding"/>
    <property type="evidence" value="ECO:0007669"/>
    <property type="project" value="TreeGrafter"/>
</dbReference>
<protein>
    <recommendedName>
        <fullName evidence="11">LIM zinc-binding domain-containing protein</fullName>
    </recommendedName>
</protein>
<evidence type="ECO:0000259" key="11">
    <source>
        <dbReference type="PROSITE" id="PS50023"/>
    </source>
</evidence>
<dbReference type="SMART" id="SM00132">
    <property type="entry name" value="LIM"/>
    <property type="match status" value="2"/>
</dbReference>
<feature type="domain" description="LIM zinc-binding" evidence="11">
    <location>
        <begin position="456"/>
        <end position="515"/>
    </location>
</feature>
<comment type="subcellular location">
    <subcellularLocation>
        <location evidence="1">Cell junction</location>
    </subcellularLocation>
    <subcellularLocation>
        <location evidence="2">Cytoplasm</location>
    </subcellularLocation>
</comment>
<dbReference type="InterPro" id="IPR050604">
    <property type="entry name" value="PDZ-LIM_domain"/>
</dbReference>
<evidence type="ECO:0000256" key="2">
    <source>
        <dbReference type="ARBA" id="ARBA00004496"/>
    </source>
</evidence>
<reference evidence="12" key="1">
    <citation type="submission" date="2021-03" db="EMBL/GenBank/DDBJ databases">
        <title>Draft genome sequence of rust myrtle Austropuccinia psidii MF-1, a brazilian biotype.</title>
        <authorList>
            <person name="Quecine M.C."/>
            <person name="Pachon D.M.R."/>
            <person name="Bonatelli M.L."/>
            <person name="Correr F.H."/>
            <person name="Franceschini L.M."/>
            <person name="Leite T.F."/>
            <person name="Margarido G.R.A."/>
            <person name="Almeida C.A."/>
            <person name="Ferrarezi J.A."/>
            <person name="Labate C.A."/>
        </authorList>
    </citation>
    <scope>NUCLEOTIDE SEQUENCE</scope>
    <source>
        <strain evidence="12">MF-1</strain>
    </source>
</reference>
<evidence type="ECO:0000256" key="10">
    <source>
        <dbReference type="SAM" id="MobiDB-lite"/>
    </source>
</evidence>
<feature type="compositionally biased region" description="Basic and acidic residues" evidence="10">
    <location>
        <begin position="569"/>
        <end position="581"/>
    </location>
</feature>
<dbReference type="GO" id="GO:0030695">
    <property type="term" value="F:GTPase regulator activity"/>
    <property type="evidence" value="ECO:0007669"/>
    <property type="project" value="UniProtKB-ARBA"/>
</dbReference>
<dbReference type="EMBL" id="AVOT02002798">
    <property type="protein sequence ID" value="MBW0471557.1"/>
    <property type="molecule type" value="Genomic_DNA"/>
</dbReference>
<gene>
    <name evidence="12" type="ORF">O181_011272</name>
</gene>
<dbReference type="GO" id="GO:0046872">
    <property type="term" value="F:metal ion binding"/>
    <property type="evidence" value="ECO:0007669"/>
    <property type="project" value="UniProtKB-KW"/>
</dbReference>
<feature type="compositionally biased region" description="Low complexity" evidence="10">
    <location>
        <begin position="199"/>
        <end position="208"/>
    </location>
</feature>
<dbReference type="Gene3D" id="2.10.110.10">
    <property type="entry name" value="Cysteine Rich Protein"/>
    <property type="match status" value="3"/>
</dbReference>
<dbReference type="PROSITE" id="PS00478">
    <property type="entry name" value="LIM_DOMAIN_1"/>
    <property type="match status" value="2"/>
</dbReference>
<dbReference type="GO" id="GO:0051371">
    <property type="term" value="F:muscle alpha-actinin binding"/>
    <property type="evidence" value="ECO:0007669"/>
    <property type="project" value="TreeGrafter"/>
</dbReference>
<dbReference type="GO" id="GO:0031941">
    <property type="term" value="C:filamentous actin"/>
    <property type="evidence" value="ECO:0007669"/>
    <property type="project" value="TreeGrafter"/>
</dbReference>
<dbReference type="GO" id="GO:0001725">
    <property type="term" value="C:stress fiber"/>
    <property type="evidence" value="ECO:0007669"/>
    <property type="project" value="TreeGrafter"/>
</dbReference>
<feature type="compositionally biased region" description="Polar residues" evidence="10">
    <location>
        <begin position="274"/>
        <end position="287"/>
    </location>
</feature>
<feature type="compositionally biased region" description="Basic residues" evidence="10">
    <location>
        <begin position="49"/>
        <end position="69"/>
    </location>
</feature>
<evidence type="ECO:0000256" key="9">
    <source>
        <dbReference type="PROSITE-ProRule" id="PRU00125"/>
    </source>
</evidence>
<feature type="compositionally biased region" description="Polar residues" evidence="10">
    <location>
        <begin position="223"/>
        <end position="232"/>
    </location>
</feature>
<dbReference type="PANTHER" id="PTHR24214:SF38">
    <property type="entry name" value="PDZ AND LIM DOMAIN PROTEIN ZASP-RELATED"/>
    <property type="match status" value="1"/>
</dbReference>
<evidence type="ECO:0000256" key="8">
    <source>
        <dbReference type="ARBA" id="ARBA00023038"/>
    </source>
</evidence>
<proteinExistence type="predicted"/>
<dbReference type="CDD" id="cd08368">
    <property type="entry name" value="LIM"/>
    <property type="match status" value="1"/>
</dbReference>
<feature type="region of interest" description="Disordered" evidence="10">
    <location>
        <begin position="142"/>
        <end position="178"/>
    </location>
</feature>
<keyword evidence="5" id="KW-0677">Repeat</keyword>
<dbReference type="PROSITE" id="PS50023">
    <property type="entry name" value="LIM_DOMAIN_2"/>
    <property type="match status" value="2"/>
</dbReference>
<keyword evidence="6 9" id="KW-0862">Zinc</keyword>
<accession>A0A9Q3BVE9</accession>
<keyword evidence="7" id="KW-0965">Cell junction</keyword>
<organism evidence="12 13">
    <name type="scientific">Austropuccinia psidii MF-1</name>
    <dbReference type="NCBI Taxonomy" id="1389203"/>
    <lineage>
        <taxon>Eukaryota</taxon>
        <taxon>Fungi</taxon>
        <taxon>Dikarya</taxon>
        <taxon>Basidiomycota</taxon>
        <taxon>Pucciniomycotina</taxon>
        <taxon>Pucciniomycetes</taxon>
        <taxon>Pucciniales</taxon>
        <taxon>Sphaerophragmiaceae</taxon>
        <taxon>Austropuccinia</taxon>
    </lineage>
</organism>
<keyword evidence="8 9" id="KW-0440">LIM domain</keyword>
<dbReference type="Pfam" id="PF00412">
    <property type="entry name" value="LIM"/>
    <property type="match status" value="2"/>
</dbReference>
<feature type="domain" description="LIM zinc-binding" evidence="11">
    <location>
        <begin position="623"/>
        <end position="683"/>
    </location>
</feature>
<keyword evidence="3" id="KW-0963">Cytoplasm</keyword>
<dbReference type="FunFam" id="2.10.110.10:FF:000008">
    <property type="entry name" value="Paxillin isoform 1"/>
    <property type="match status" value="1"/>
</dbReference>
<dbReference type="SUPFAM" id="SSF57716">
    <property type="entry name" value="Glucocorticoid receptor-like (DNA-binding domain)"/>
    <property type="match status" value="3"/>
</dbReference>
<evidence type="ECO:0000313" key="13">
    <source>
        <dbReference type="Proteomes" id="UP000765509"/>
    </source>
</evidence>
<feature type="region of interest" description="Disordered" evidence="10">
    <location>
        <begin position="40"/>
        <end position="76"/>
    </location>
</feature>
<evidence type="ECO:0000256" key="1">
    <source>
        <dbReference type="ARBA" id="ARBA00004282"/>
    </source>
</evidence>
<feature type="region of interest" description="Disordered" evidence="10">
    <location>
        <begin position="199"/>
        <end position="287"/>
    </location>
</feature>
<evidence type="ECO:0000256" key="3">
    <source>
        <dbReference type="ARBA" id="ARBA00022490"/>
    </source>
</evidence>
<feature type="compositionally biased region" description="Low complexity" evidence="10">
    <location>
        <begin position="240"/>
        <end position="266"/>
    </location>
</feature>
<name>A0A9Q3BVE9_9BASI</name>
<evidence type="ECO:0000256" key="5">
    <source>
        <dbReference type="ARBA" id="ARBA00022737"/>
    </source>
</evidence>
<keyword evidence="4 9" id="KW-0479">Metal-binding</keyword>
<dbReference type="InterPro" id="IPR001781">
    <property type="entry name" value="Znf_LIM"/>
</dbReference>
<evidence type="ECO:0000256" key="7">
    <source>
        <dbReference type="ARBA" id="ARBA00022949"/>
    </source>
</evidence>
<dbReference type="PANTHER" id="PTHR24214">
    <property type="entry name" value="PDZ AND LIM DOMAIN PROTEIN ZASP"/>
    <property type="match status" value="1"/>
</dbReference>
<keyword evidence="13" id="KW-1185">Reference proteome</keyword>
<evidence type="ECO:0000256" key="4">
    <source>
        <dbReference type="ARBA" id="ARBA00022723"/>
    </source>
</evidence>
<sequence>MLAIFGYQLIRAGVFWAEAVDHPLKMTTPLLKRLAQFHQQPQPTLPPDHHHHHHPQHQHQQQHHHHHQTNHPLDHLTNHQTNYQQHQTNHPLDHLTNLPTNLPTNPSRNLSINYPKNFLNNHHNQSSVTNNQNFQSNRINSSIGSIKRPLPKPPQQNLNHPTATITTTSSNNYYYPPYQSDSNLSKPYIHPIPSSNSFSSHLNSISTSQSPLKSIQNHHHFPFNSSISNSKPLPQPPKISSNHSNWSLSSNQNHINLPNHNHNQNQENHHHFSDFSQNLPTQPCSNQSNHVNPNLFISSNKHAIHQDGLKSLKNNEQLIPIPQIITSNDDRLDSTQHVTKRHTDHNQIEKDNDNIPCLVISGENSSLPDPVVSNENLPPNLIISQESSSRENCAISEQDILPTLVISNDDENDPIDNPKIITTSHRSKSRPNSLSQTVMTTAQDVLSSSNKSNQTLNCSGCQQLIAGRIVHALQRRWHPDCFICQHCGLALEHVAFYEHDGKAYCGVDYDELFSLKCHHCNTSINDESYVTLDDPSLPDGPRHYHQLHLFCSECGDPFIDPKSLEERSKISKDPNLRSKEEDLNENLDGNQSQANKRMKEPKPFVLFKGYPYCEKCDLRLHRPKCWKCKESIKEIEFIKAIGKVWHSNCFTCFKCHEPFWNQKFFLIDGHHNHHANSKEPFSVNNSKKVSKQQIPICETCYTNQNF</sequence>
<dbReference type="GO" id="GO:0030036">
    <property type="term" value="P:actin cytoskeleton organization"/>
    <property type="evidence" value="ECO:0007669"/>
    <property type="project" value="TreeGrafter"/>
</dbReference>